<dbReference type="RefSeq" id="WP_220750521.1">
    <property type="nucleotide sequence ID" value="NZ_BPFH01000010.1"/>
</dbReference>
<evidence type="ECO:0000313" key="3">
    <source>
        <dbReference type="Proteomes" id="UP000786693"/>
    </source>
</evidence>
<comment type="caution">
    <text evidence="2">The sequence shown here is derived from an EMBL/GenBank/DDBJ whole genome shotgun (WGS) entry which is preliminary data.</text>
</comment>
<reference evidence="2 3" key="1">
    <citation type="submission" date="2021-05" db="EMBL/GenBank/DDBJ databases">
        <title>Bacteria Genome sequencing.</title>
        <authorList>
            <person name="Takabe Y."/>
            <person name="Nakajima Y."/>
            <person name="Suzuki S."/>
            <person name="Shiozaki T."/>
        </authorList>
    </citation>
    <scope>NUCLEOTIDE SEQUENCE [LARGE SCALE GENOMIC DNA]</scope>
    <source>
        <strain evidence="2 3">AI_62</strain>
    </source>
</reference>
<keyword evidence="3" id="KW-1185">Reference proteome</keyword>
<feature type="compositionally biased region" description="Basic and acidic residues" evidence="1">
    <location>
        <begin position="78"/>
        <end position="99"/>
    </location>
</feature>
<feature type="region of interest" description="Disordered" evidence="1">
    <location>
        <begin position="67"/>
        <end position="109"/>
    </location>
</feature>
<feature type="compositionally biased region" description="Basic residues" evidence="1">
    <location>
        <begin position="67"/>
        <end position="77"/>
    </location>
</feature>
<evidence type="ECO:0000256" key="1">
    <source>
        <dbReference type="SAM" id="MobiDB-lite"/>
    </source>
</evidence>
<proteinExistence type="predicted"/>
<evidence type="ECO:0000313" key="2">
    <source>
        <dbReference type="EMBL" id="GIT97037.1"/>
    </source>
</evidence>
<protein>
    <submittedName>
        <fullName evidence="2">Uncharacterized protein</fullName>
    </submittedName>
</protein>
<gene>
    <name evidence="2" type="ORF">JANAI62_36600</name>
</gene>
<dbReference type="EMBL" id="BPFH01000010">
    <property type="protein sequence ID" value="GIT97037.1"/>
    <property type="molecule type" value="Genomic_DNA"/>
</dbReference>
<name>A0ABQ4NRM6_9RHOB</name>
<sequence>MADPFAPLGEVAKIKQRNARDPTVRVEGDGFKNQVLDIGAKPIFRDEGQAAGLLDLAQPVELDGQVGRRRLGLHHRRQREESEERDHAHRIGPNEKGLTEGRLTIRHLR</sequence>
<accession>A0ABQ4NRM6</accession>
<dbReference type="Proteomes" id="UP000786693">
    <property type="component" value="Unassembled WGS sequence"/>
</dbReference>
<organism evidence="2 3">
    <name type="scientific">Jannaschia pagri</name>
    <dbReference type="NCBI Taxonomy" id="2829797"/>
    <lineage>
        <taxon>Bacteria</taxon>
        <taxon>Pseudomonadati</taxon>
        <taxon>Pseudomonadota</taxon>
        <taxon>Alphaproteobacteria</taxon>
        <taxon>Rhodobacterales</taxon>
        <taxon>Roseobacteraceae</taxon>
        <taxon>Jannaschia</taxon>
    </lineage>
</organism>